<evidence type="ECO:0000256" key="7">
    <source>
        <dbReference type="ARBA" id="ARBA00041344"/>
    </source>
</evidence>
<dbReference type="GO" id="GO:0032981">
    <property type="term" value="P:mitochondrial respiratory chain complex I assembly"/>
    <property type="evidence" value="ECO:0007669"/>
    <property type="project" value="InterPro"/>
</dbReference>
<reference evidence="9" key="1">
    <citation type="submission" date="2022-07" db="EMBL/GenBank/DDBJ databases">
        <authorList>
            <person name="Trinca V."/>
            <person name="Uliana J.V.C."/>
            <person name="Torres T.T."/>
            <person name="Ward R.J."/>
            <person name="Monesi N."/>
        </authorList>
    </citation>
    <scope>NUCLEOTIDE SEQUENCE</scope>
    <source>
        <strain evidence="9">HSMRA1968</strain>
        <tissue evidence="9">Whole embryos</tissue>
    </source>
</reference>
<dbReference type="AlphaFoldDB" id="A0A9Q0MZW4"/>
<evidence type="ECO:0000256" key="8">
    <source>
        <dbReference type="SAM" id="Phobius"/>
    </source>
</evidence>
<accession>A0A9Q0MZW4</accession>
<dbReference type="GO" id="GO:0016020">
    <property type="term" value="C:membrane"/>
    <property type="evidence" value="ECO:0007669"/>
    <property type="project" value="UniProtKB-SubCell"/>
</dbReference>
<feature type="transmembrane region" description="Helical" evidence="8">
    <location>
        <begin position="179"/>
        <end position="201"/>
    </location>
</feature>
<dbReference type="Proteomes" id="UP001151699">
    <property type="component" value="Chromosome X"/>
</dbReference>
<evidence type="ECO:0000256" key="4">
    <source>
        <dbReference type="ARBA" id="ARBA00022989"/>
    </source>
</evidence>
<comment type="similarity">
    <text evidence="2">Belongs to the Tim17/Tim22/Tim23 family.</text>
</comment>
<protein>
    <recommendedName>
        <fullName evidence="6">Complex I assembly factor TIMMDC1, mitochondrial</fullName>
    </recommendedName>
    <alternativeName>
        <fullName evidence="7">Translocase of inner mitochondrial membrane domain-containing protein 1</fullName>
    </alternativeName>
</protein>
<dbReference type="EMBL" id="WJQU01000003">
    <property type="protein sequence ID" value="KAJ6640224.1"/>
    <property type="molecule type" value="Genomic_DNA"/>
</dbReference>
<dbReference type="InterPro" id="IPR055299">
    <property type="entry name" value="TIMMDC1"/>
</dbReference>
<evidence type="ECO:0000313" key="9">
    <source>
        <dbReference type="EMBL" id="KAJ6640224.1"/>
    </source>
</evidence>
<evidence type="ECO:0000256" key="5">
    <source>
        <dbReference type="ARBA" id="ARBA00023136"/>
    </source>
</evidence>
<dbReference type="PANTHER" id="PTHR13002">
    <property type="entry name" value="C3ORF1 PROTEIN-RELATED"/>
    <property type="match status" value="1"/>
</dbReference>
<comment type="caution">
    <text evidence="9">The sequence shown here is derived from an EMBL/GenBank/DDBJ whole genome shotgun (WGS) entry which is preliminary data.</text>
</comment>
<comment type="subcellular location">
    <subcellularLocation>
        <location evidence="1">Membrane</location>
        <topology evidence="1">Multi-pass membrane protein</topology>
    </subcellularLocation>
</comment>
<evidence type="ECO:0000256" key="1">
    <source>
        <dbReference type="ARBA" id="ARBA00004141"/>
    </source>
</evidence>
<proteinExistence type="inferred from homology"/>
<feature type="transmembrane region" description="Helical" evidence="8">
    <location>
        <begin position="129"/>
        <end position="150"/>
    </location>
</feature>
<keyword evidence="4 8" id="KW-1133">Transmembrane helix</keyword>
<sequence length="268" mass="29690">MINKIRTGTLLAFNLPFNLSNYDIVNESSKTAASFANRQPDLETGKDRLYAMFSVDDIGTISPELNSVHQSAFLGFLTGVVMGGFIHSREAYVNFMENNQATSFKSHFDAKKKLQDAVTISFAKGAVRWGWRLALFTGSYTAISTIISVYRGKSSIYEYVTAGSVVGSAFKINMGLRGMAAGGLVGGGLGGIAGLLSLILLRASGRSMEQVRYWQYNWRKNRDENIRMAELNNSLTEKDPMLVERNEVNKENNLNIIKVDNEVDSKKK</sequence>
<evidence type="ECO:0000256" key="2">
    <source>
        <dbReference type="ARBA" id="ARBA00008444"/>
    </source>
</evidence>
<dbReference type="OrthoDB" id="5826189at2759"/>
<keyword evidence="5 8" id="KW-0472">Membrane</keyword>
<keyword evidence="3 8" id="KW-0812">Transmembrane</keyword>
<organism evidence="9 10">
    <name type="scientific">Pseudolycoriella hygida</name>
    <dbReference type="NCBI Taxonomy" id="35572"/>
    <lineage>
        <taxon>Eukaryota</taxon>
        <taxon>Metazoa</taxon>
        <taxon>Ecdysozoa</taxon>
        <taxon>Arthropoda</taxon>
        <taxon>Hexapoda</taxon>
        <taxon>Insecta</taxon>
        <taxon>Pterygota</taxon>
        <taxon>Neoptera</taxon>
        <taxon>Endopterygota</taxon>
        <taxon>Diptera</taxon>
        <taxon>Nematocera</taxon>
        <taxon>Sciaroidea</taxon>
        <taxon>Sciaridae</taxon>
        <taxon>Pseudolycoriella</taxon>
    </lineage>
</organism>
<name>A0A9Q0MZW4_9DIPT</name>
<evidence type="ECO:0000313" key="10">
    <source>
        <dbReference type="Proteomes" id="UP001151699"/>
    </source>
</evidence>
<keyword evidence="10" id="KW-1185">Reference proteome</keyword>
<gene>
    <name evidence="9" type="ORF">Bhyg_12974</name>
</gene>
<dbReference type="PANTHER" id="PTHR13002:SF1">
    <property type="entry name" value="COMPLEX I ASSEMBLY FACTOR TIMMDC1, MITOCHONDRIAL"/>
    <property type="match status" value="1"/>
</dbReference>
<evidence type="ECO:0000256" key="3">
    <source>
        <dbReference type="ARBA" id="ARBA00022692"/>
    </source>
</evidence>
<dbReference type="Pfam" id="PF02466">
    <property type="entry name" value="Tim17"/>
    <property type="match status" value="1"/>
</dbReference>
<dbReference type="GO" id="GO:0005739">
    <property type="term" value="C:mitochondrion"/>
    <property type="evidence" value="ECO:0007669"/>
    <property type="project" value="TreeGrafter"/>
</dbReference>
<evidence type="ECO:0000256" key="6">
    <source>
        <dbReference type="ARBA" id="ARBA00040778"/>
    </source>
</evidence>